<keyword evidence="1" id="KW-0547">Nucleotide-binding</keyword>
<name>A0A7S0GSS3_9EUKA</name>
<keyword evidence="2" id="KW-0378">Hydrolase</keyword>
<reference evidence="6" key="1">
    <citation type="submission" date="2021-01" db="EMBL/GenBank/DDBJ databases">
        <authorList>
            <person name="Corre E."/>
            <person name="Pelletier E."/>
            <person name="Niang G."/>
            <person name="Scheremetjew M."/>
            <person name="Finn R."/>
            <person name="Kale V."/>
            <person name="Holt S."/>
            <person name="Cochrane G."/>
            <person name="Meng A."/>
            <person name="Brown T."/>
            <person name="Cohen L."/>
        </authorList>
    </citation>
    <scope>NUCLEOTIDE SEQUENCE</scope>
    <source>
        <strain evidence="6">CCMP2058</strain>
    </source>
</reference>
<dbReference type="PANTHER" id="PTHR45766">
    <property type="entry name" value="DNA ANNEALING HELICASE AND ENDONUCLEASE ZRANB3 FAMILY MEMBER"/>
    <property type="match status" value="1"/>
</dbReference>
<keyword evidence="4" id="KW-0067">ATP-binding</keyword>
<dbReference type="EMBL" id="HBEM01004723">
    <property type="protein sequence ID" value="CAD8434945.1"/>
    <property type="molecule type" value="Transcribed_RNA"/>
</dbReference>
<dbReference type="AlphaFoldDB" id="A0A7S0GSS3"/>
<dbReference type="GO" id="GO:0016787">
    <property type="term" value="F:hydrolase activity"/>
    <property type="evidence" value="ECO:0007669"/>
    <property type="project" value="UniProtKB-KW"/>
</dbReference>
<evidence type="ECO:0000256" key="4">
    <source>
        <dbReference type="ARBA" id="ARBA00022840"/>
    </source>
</evidence>
<dbReference type="InterPro" id="IPR003615">
    <property type="entry name" value="HNH_nuc"/>
</dbReference>
<sequence length="128" mass="14718">MEYTLRVGNSGVVRGRLFRLQRGICQSCGLDCHKLFERASALPPQERRRVLHPAMYTAARIGQNRFDRLLNGKITEGLIWEADHIQEVAALGGECGLENYQTLCIPCHHKKTVEFMRWRHKALARAKF</sequence>
<dbReference type="GO" id="GO:0043596">
    <property type="term" value="C:nuclear replication fork"/>
    <property type="evidence" value="ECO:0007669"/>
    <property type="project" value="TreeGrafter"/>
</dbReference>
<keyword evidence="3" id="KW-0347">Helicase</keyword>
<evidence type="ECO:0000256" key="2">
    <source>
        <dbReference type="ARBA" id="ARBA00022801"/>
    </source>
</evidence>
<dbReference type="Gene3D" id="1.10.30.50">
    <property type="match status" value="1"/>
</dbReference>
<protein>
    <recommendedName>
        <fullName evidence="5">HNH domain-containing protein</fullName>
    </recommendedName>
</protein>
<dbReference type="GO" id="GO:0004386">
    <property type="term" value="F:helicase activity"/>
    <property type="evidence" value="ECO:0007669"/>
    <property type="project" value="UniProtKB-KW"/>
</dbReference>
<dbReference type="GO" id="GO:0006281">
    <property type="term" value="P:DNA repair"/>
    <property type="evidence" value="ECO:0007669"/>
    <property type="project" value="TreeGrafter"/>
</dbReference>
<dbReference type="GO" id="GO:0005524">
    <property type="term" value="F:ATP binding"/>
    <property type="evidence" value="ECO:0007669"/>
    <property type="project" value="UniProtKB-KW"/>
</dbReference>
<evidence type="ECO:0000259" key="5">
    <source>
        <dbReference type="Pfam" id="PF01844"/>
    </source>
</evidence>
<evidence type="ECO:0000256" key="3">
    <source>
        <dbReference type="ARBA" id="ARBA00022806"/>
    </source>
</evidence>
<dbReference type="InterPro" id="IPR002711">
    <property type="entry name" value="HNH"/>
</dbReference>
<evidence type="ECO:0000313" key="6">
    <source>
        <dbReference type="EMBL" id="CAD8434945.1"/>
    </source>
</evidence>
<accession>A0A7S0GSS3</accession>
<dbReference type="GO" id="GO:0003676">
    <property type="term" value="F:nucleic acid binding"/>
    <property type="evidence" value="ECO:0007669"/>
    <property type="project" value="InterPro"/>
</dbReference>
<evidence type="ECO:0000256" key="1">
    <source>
        <dbReference type="ARBA" id="ARBA00022741"/>
    </source>
</evidence>
<proteinExistence type="predicted"/>
<feature type="domain" description="HNH" evidence="5">
    <location>
        <begin position="80"/>
        <end position="112"/>
    </location>
</feature>
<dbReference type="PANTHER" id="PTHR45766:SF3">
    <property type="entry name" value="DNA ANNEALING HELICASE AND ENDONUCLEASE ZRANB3"/>
    <property type="match status" value="1"/>
</dbReference>
<organism evidence="6">
    <name type="scientific">Amorphochlora amoebiformis</name>
    <dbReference type="NCBI Taxonomy" id="1561963"/>
    <lineage>
        <taxon>Eukaryota</taxon>
        <taxon>Sar</taxon>
        <taxon>Rhizaria</taxon>
        <taxon>Cercozoa</taxon>
        <taxon>Chlorarachniophyceae</taxon>
        <taxon>Amorphochlora</taxon>
    </lineage>
</organism>
<dbReference type="GO" id="GO:0031297">
    <property type="term" value="P:replication fork processing"/>
    <property type="evidence" value="ECO:0007669"/>
    <property type="project" value="TreeGrafter"/>
</dbReference>
<dbReference type="GO" id="GO:0004520">
    <property type="term" value="F:DNA endonuclease activity"/>
    <property type="evidence" value="ECO:0007669"/>
    <property type="project" value="TreeGrafter"/>
</dbReference>
<gene>
    <name evidence="6" type="ORF">LAMO00422_LOCUS3312</name>
</gene>
<dbReference type="GO" id="GO:0008270">
    <property type="term" value="F:zinc ion binding"/>
    <property type="evidence" value="ECO:0007669"/>
    <property type="project" value="InterPro"/>
</dbReference>
<dbReference type="CDD" id="cd00085">
    <property type="entry name" value="HNHc"/>
    <property type="match status" value="1"/>
</dbReference>
<dbReference type="Pfam" id="PF01844">
    <property type="entry name" value="HNH"/>
    <property type="match status" value="1"/>
</dbReference>